<proteinExistence type="predicted"/>
<evidence type="ECO:0000313" key="3">
    <source>
        <dbReference type="Proteomes" id="UP000050277"/>
    </source>
</evidence>
<feature type="signal peptide" evidence="1">
    <location>
        <begin position="1"/>
        <end position="24"/>
    </location>
</feature>
<organism evidence="2 3">
    <name type="scientific">Herpetosiphon geysericola</name>
    <dbReference type="NCBI Taxonomy" id="70996"/>
    <lineage>
        <taxon>Bacteria</taxon>
        <taxon>Bacillati</taxon>
        <taxon>Chloroflexota</taxon>
        <taxon>Chloroflexia</taxon>
        <taxon>Herpetosiphonales</taxon>
        <taxon>Herpetosiphonaceae</taxon>
        <taxon>Herpetosiphon</taxon>
    </lineage>
</organism>
<comment type="caution">
    <text evidence="2">The sequence shown here is derived from an EMBL/GenBank/DDBJ whole genome shotgun (WGS) entry which is preliminary data.</text>
</comment>
<protein>
    <recommendedName>
        <fullName evidence="4">Lipoprotein</fullName>
    </recommendedName>
</protein>
<evidence type="ECO:0008006" key="4">
    <source>
        <dbReference type="Google" id="ProtNLM"/>
    </source>
</evidence>
<dbReference type="EMBL" id="LGKP01000017">
    <property type="protein sequence ID" value="KPL88145.1"/>
    <property type="molecule type" value="Genomic_DNA"/>
</dbReference>
<sequence length="151" mass="16778">MRRWVCLFVIIFLTGCAGSTVPTAVPTNTSLDEPPLFTPRSAKLYTGGEATIDAHRDAQKGTNLGTLKRQDFYLVTESSAGIEQFYRDHYPTYLIGNQPVEPKGATLTLFIEKVGVNGGYLIHIRYFDLATIGRDDGLLVVTLVKQPRMIR</sequence>
<dbReference type="Proteomes" id="UP000050277">
    <property type="component" value="Unassembled WGS sequence"/>
</dbReference>
<reference evidence="2 3" key="1">
    <citation type="submission" date="2015-07" db="EMBL/GenBank/DDBJ databases">
        <title>Whole genome sequence of Herpetosiphon geysericola DSM 7119.</title>
        <authorList>
            <person name="Hemp J."/>
            <person name="Ward L.M."/>
            <person name="Pace L.A."/>
            <person name="Fischer W.W."/>
        </authorList>
    </citation>
    <scope>NUCLEOTIDE SEQUENCE [LARGE SCALE GENOMIC DNA]</scope>
    <source>
        <strain evidence="2 3">DSM 7119</strain>
    </source>
</reference>
<dbReference type="PROSITE" id="PS51257">
    <property type="entry name" value="PROKAR_LIPOPROTEIN"/>
    <property type="match status" value="1"/>
</dbReference>
<evidence type="ECO:0000313" key="2">
    <source>
        <dbReference type="EMBL" id="KPL88145.1"/>
    </source>
</evidence>
<accession>A0A0P6XUL5</accession>
<feature type="chain" id="PRO_5006133233" description="Lipoprotein" evidence="1">
    <location>
        <begin position="25"/>
        <end position="151"/>
    </location>
</feature>
<dbReference type="RefSeq" id="WP_054534414.1">
    <property type="nucleotide sequence ID" value="NZ_LGKP01000017.1"/>
</dbReference>
<name>A0A0P6XUL5_9CHLR</name>
<gene>
    <name evidence="2" type="ORF">SE18_10545</name>
</gene>
<dbReference type="AlphaFoldDB" id="A0A0P6XUL5"/>
<evidence type="ECO:0000256" key="1">
    <source>
        <dbReference type="SAM" id="SignalP"/>
    </source>
</evidence>
<dbReference type="STRING" id="70996.SE18_10545"/>
<keyword evidence="1" id="KW-0732">Signal</keyword>
<keyword evidence="3" id="KW-1185">Reference proteome</keyword>